<evidence type="ECO:0000313" key="1">
    <source>
        <dbReference type="EMBL" id="MFH8584131.1"/>
    </source>
</evidence>
<proteinExistence type="predicted"/>
<dbReference type="EMBL" id="JBIRGH010000003">
    <property type="protein sequence ID" value="MFH8584131.1"/>
    <property type="molecule type" value="Genomic_DNA"/>
</dbReference>
<reference evidence="1 2" key="1">
    <citation type="submission" date="2024-10" db="EMBL/GenBank/DDBJ databases">
        <title>The Natural Products Discovery Center: Release of the First 8490 Sequenced Strains for Exploring Actinobacteria Biosynthetic Diversity.</title>
        <authorList>
            <person name="Kalkreuter E."/>
            <person name="Kautsar S.A."/>
            <person name="Yang D."/>
            <person name="Bader C.D."/>
            <person name="Teijaro C.N."/>
            <person name="Fluegel L."/>
            <person name="Davis C.M."/>
            <person name="Simpson J.R."/>
            <person name="Lauterbach L."/>
            <person name="Steele A.D."/>
            <person name="Gui C."/>
            <person name="Meng S."/>
            <person name="Li G."/>
            <person name="Viehrig K."/>
            <person name="Ye F."/>
            <person name="Su P."/>
            <person name="Kiefer A.F."/>
            <person name="Nichols A."/>
            <person name="Cepeda A.J."/>
            <person name="Yan W."/>
            <person name="Fan B."/>
            <person name="Jiang Y."/>
            <person name="Adhikari A."/>
            <person name="Zheng C.-J."/>
            <person name="Schuster L."/>
            <person name="Cowan T.M."/>
            <person name="Smanski M.J."/>
            <person name="Chevrette M.G."/>
            <person name="De Carvalho L.P.S."/>
            <person name="Shen B."/>
        </authorList>
    </citation>
    <scope>NUCLEOTIDE SEQUENCE [LARGE SCALE GENOMIC DNA]</scope>
    <source>
        <strain evidence="1 2">NPDC018013</strain>
    </source>
</reference>
<evidence type="ECO:0000313" key="2">
    <source>
        <dbReference type="Proteomes" id="UP001610990"/>
    </source>
</evidence>
<comment type="caution">
    <text evidence="1">The sequence shown here is derived from an EMBL/GenBank/DDBJ whole genome shotgun (WGS) entry which is preliminary data.</text>
</comment>
<name>A0ABW7R7W0_9ACTN</name>
<dbReference type="Proteomes" id="UP001610990">
    <property type="component" value="Unassembled WGS sequence"/>
</dbReference>
<gene>
    <name evidence="1" type="ORF">ACH4GP_07020</name>
</gene>
<organism evidence="1 2">
    <name type="scientific">Streptomyces celluloflavus</name>
    <dbReference type="NCBI Taxonomy" id="58344"/>
    <lineage>
        <taxon>Bacteria</taxon>
        <taxon>Bacillati</taxon>
        <taxon>Actinomycetota</taxon>
        <taxon>Actinomycetes</taxon>
        <taxon>Kitasatosporales</taxon>
        <taxon>Streptomycetaceae</taxon>
        <taxon>Streptomyces</taxon>
    </lineage>
</organism>
<keyword evidence="2" id="KW-1185">Reference proteome</keyword>
<sequence>MEVVIESVVTKRLALCLSLPSFCAGWMSRGSSMACARLIRGHS</sequence>
<protein>
    <submittedName>
        <fullName evidence="1">Uncharacterized protein</fullName>
    </submittedName>
</protein>
<dbReference type="RefSeq" id="WP_397671736.1">
    <property type="nucleotide sequence ID" value="NZ_JBIRGH010000003.1"/>
</dbReference>
<accession>A0ABW7R7W0</accession>